<evidence type="ECO:0000259" key="6">
    <source>
        <dbReference type="Pfam" id="PF00441"/>
    </source>
</evidence>
<dbReference type="PANTHER" id="PTHR43188:SF1">
    <property type="entry name" value="ACYL-COA DEHYDROGENASE"/>
    <property type="match status" value="1"/>
</dbReference>
<dbReference type="GO" id="GO:0043958">
    <property type="term" value="F:acryloyl-CoA reductase (NADH) activity"/>
    <property type="evidence" value="ECO:0007669"/>
    <property type="project" value="UniProtKB-EC"/>
</dbReference>
<dbReference type="PANTHER" id="PTHR43188">
    <property type="entry name" value="ACYL-COENZYME A OXIDASE"/>
    <property type="match status" value="1"/>
</dbReference>
<dbReference type="GO" id="GO:0050660">
    <property type="term" value="F:flavin adenine dinucleotide binding"/>
    <property type="evidence" value="ECO:0007669"/>
    <property type="project" value="InterPro"/>
</dbReference>
<dbReference type="InterPro" id="IPR037069">
    <property type="entry name" value="AcylCoA_DH/ox_N_sf"/>
</dbReference>
<dbReference type="EC" id="1.3.1.95" evidence="8"/>
<dbReference type="Gene3D" id="1.10.540.10">
    <property type="entry name" value="Acyl-CoA dehydrogenase/oxidase, N-terminal domain"/>
    <property type="match status" value="1"/>
</dbReference>
<dbReference type="Pfam" id="PF02770">
    <property type="entry name" value="Acyl-CoA_dh_M"/>
    <property type="match status" value="1"/>
</dbReference>
<keyword evidence="5 8" id="KW-0560">Oxidoreductase</keyword>
<evidence type="ECO:0000313" key="9">
    <source>
        <dbReference type="Proteomes" id="UP000033900"/>
    </source>
</evidence>
<dbReference type="InterPro" id="IPR046373">
    <property type="entry name" value="Acyl-CoA_Oxase/DH_mid-dom_sf"/>
</dbReference>
<comment type="similarity">
    <text evidence="2 5">Belongs to the acyl-CoA dehydrogenase family.</text>
</comment>
<accession>A0A0M2HQX3</accession>
<evidence type="ECO:0000259" key="7">
    <source>
        <dbReference type="Pfam" id="PF02770"/>
    </source>
</evidence>
<dbReference type="Proteomes" id="UP000033900">
    <property type="component" value="Unassembled WGS sequence"/>
</dbReference>
<dbReference type="InterPro" id="IPR006091">
    <property type="entry name" value="Acyl-CoA_Oxase/DH_mid-dom"/>
</dbReference>
<keyword evidence="4 5" id="KW-0274">FAD</keyword>
<dbReference type="AlphaFoldDB" id="A0A0M2HQX3"/>
<feature type="domain" description="Acyl-CoA oxidase/dehydrogenase middle" evidence="7">
    <location>
        <begin position="137"/>
        <end position="236"/>
    </location>
</feature>
<organism evidence="8 9">
    <name type="scientific">Microbacterium hydrocarbonoxydans</name>
    <dbReference type="NCBI Taxonomy" id="273678"/>
    <lineage>
        <taxon>Bacteria</taxon>
        <taxon>Bacillati</taxon>
        <taxon>Actinomycetota</taxon>
        <taxon>Actinomycetes</taxon>
        <taxon>Micrococcales</taxon>
        <taxon>Microbacteriaceae</taxon>
        <taxon>Microbacterium</taxon>
    </lineage>
</organism>
<protein>
    <submittedName>
        <fullName evidence="8">Acryloyl-CoA reductase (NADH)</fullName>
        <ecNumber evidence="8">1.3.1.95</ecNumber>
    </submittedName>
</protein>
<evidence type="ECO:0000256" key="4">
    <source>
        <dbReference type="ARBA" id="ARBA00022827"/>
    </source>
</evidence>
<reference evidence="8 9" key="1">
    <citation type="submission" date="2015-02" db="EMBL/GenBank/DDBJ databases">
        <title>Draft genome sequences of ten Microbacterium spp. with emphasis on heavy metal contaminated environments.</title>
        <authorList>
            <person name="Corretto E."/>
        </authorList>
    </citation>
    <scope>NUCLEOTIDE SEQUENCE [LARGE SCALE GENOMIC DNA]</scope>
    <source>
        <strain evidence="8 9">SA35</strain>
    </source>
</reference>
<dbReference type="Pfam" id="PF00441">
    <property type="entry name" value="Acyl-CoA_dh_1"/>
    <property type="match status" value="1"/>
</dbReference>
<comment type="cofactor">
    <cofactor evidence="1 5">
        <name>FAD</name>
        <dbReference type="ChEBI" id="CHEBI:57692"/>
    </cofactor>
</comment>
<dbReference type="InterPro" id="IPR045008">
    <property type="entry name" value="ACX4-like"/>
</dbReference>
<dbReference type="InterPro" id="IPR006089">
    <property type="entry name" value="Acyl-CoA_DH_CS"/>
</dbReference>
<dbReference type="SUPFAM" id="SSF56645">
    <property type="entry name" value="Acyl-CoA dehydrogenase NM domain-like"/>
    <property type="match status" value="1"/>
</dbReference>
<comment type="caution">
    <text evidence="8">The sequence shown here is derived from an EMBL/GenBank/DDBJ whole genome shotgun (WGS) entry which is preliminary data.</text>
</comment>
<dbReference type="GO" id="GO:0006635">
    <property type="term" value="P:fatty acid beta-oxidation"/>
    <property type="evidence" value="ECO:0007669"/>
    <property type="project" value="InterPro"/>
</dbReference>
<dbReference type="InterPro" id="IPR009075">
    <property type="entry name" value="AcylCo_DH/oxidase_C"/>
</dbReference>
<dbReference type="RefSeq" id="WP_045257722.1">
    <property type="nucleotide sequence ID" value="NZ_JYJB01000009.1"/>
</dbReference>
<name>A0A0M2HQX3_9MICO</name>
<evidence type="ECO:0000256" key="5">
    <source>
        <dbReference type="RuleBase" id="RU362125"/>
    </source>
</evidence>
<evidence type="ECO:0000256" key="3">
    <source>
        <dbReference type="ARBA" id="ARBA00022630"/>
    </source>
</evidence>
<evidence type="ECO:0000256" key="1">
    <source>
        <dbReference type="ARBA" id="ARBA00001974"/>
    </source>
</evidence>
<dbReference type="PROSITE" id="PS00073">
    <property type="entry name" value="ACYL_COA_DH_2"/>
    <property type="match status" value="1"/>
</dbReference>
<evidence type="ECO:0000313" key="8">
    <source>
        <dbReference type="EMBL" id="KJL47315.1"/>
    </source>
</evidence>
<feature type="domain" description="Acyl-CoA dehydrogenase/oxidase C-terminal" evidence="6">
    <location>
        <begin position="248"/>
        <end position="395"/>
    </location>
</feature>
<evidence type="ECO:0000256" key="2">
    <source>
        <dbReference type="ARBA" id="ARBA00009347"/>
    </source>
</evidence>
<gene>
    <name evidence="8" type="primary">acrC_2</name>
    <name evidence="8" type="ORF">RS84_02106</name>
</gene>
<dbReference type="PATRIC" id="fig|273678.4.peg.2110"/>
<dbReference type="OrthoDB" id="9770681at2"/>
<dbReference type="InterPro" id="IPR009100">
    <property type="entry name" value="AcylCoA_DH/oxidase_NM_dom_sf"/>
</dbReference>
<dbReference type="STRING" id="273678.RS84_02106"/>
<keyword evidence="9" id="KW-1185">Reference proteome</keyword>
<proteinExistence type="inferred from homology"/>
<sequence length="402" mass="42920">MSAIERDAAIGIDPYGFASAHLSAPAHAALVTLRDTLERSIRPLMSDAWERAIMPDAVREVLIPLELMQPAGVSDDEASSSMFSGFRNYVLARTDVSVATLYNAQSGLFRTTIRQGGSPAQVAELDRRVRSFSLTGAFALTEPDHGSDIAGGMATTARLTDGGESGSPTWILDGAKRWIGAAGSADVIAVFARSVHDGHVKAFLVPRDAPGLHIEPLQGKVSLRPMQNAVLTFDGVQVAESSRLHNVNGWRDVSRILRAMRSDVAWIATGLQAGALDAALRYVTEREQFGRPIGGFQLVQEKLARILGNLTASLGMVVQLSAHQDAGHLVDHDSALAKMQTARMARESVALAREVAGGNGILLEHDVARFFADAEAVYSYEGTHEITSLIVGRALTGASAFV</sequence>
<keyword evidence="3 5" id="KW-0285">Flavoprotein</keyword>
<dbReference type="SUPFAM" id="SSF47203">
    <property type="entry name" value="Acyl-CoA dehydrogenase C-terminal domain-like"/>
    <property type="match status" value="1"/>
</dbReference>
<dbReference type="Gene3D" id="2.40.110.10">
    <property type="entry name" value="Butyryl-CoA Dehydrogenase, subunit A, domain 2"/>
    <property type="match status" value="1"/>
</dbReference>
<dbReference type="GO" id="GO:0003995">
    <property type="term" value="F:acyl-CoA dehydrogenase activity"/>
    <property type="evidence" value="ECO:0007669"/>
    <property type="project" value="InterPro"/>
</dbReference>
<dbReference type="Gene3D" id="1.20.140.10">
    <property type="entry name" value="Butyryl-CoA Dehydrogenase, subunit A, domain 3"/>
    <property type="match status" value="1"/>
</dbReference>
<dbReference type="InterPro" id="IPR036250">
    <property type="entry name" value="AcylCo_DH-like_C"/>
</dbReference>
<dbReference type="EMBL" id="JYJB01000009">
    <property type="protein sequence ID" value="KJL47315.1"/>
    <property type="molecule type" value="Genomic_DNA"/>
</dbReference>